<evidence type="ECO:0000313" key="2">
    <source>
        <dbReference type="EMBL" id="SBT45637.1"/>
    </source>
</evidence>
<protein>
    <submittedName>
        <fullName evidence="2">Uncharacterized protein</fullName>
    </submittedName>
</protein>
<sequence>MTHLRKGRQKGALATNPQLLRKGKRGNFNRNKKKKKKKKSICIFHCTPPAYLPTHLPLLYVHTYVRITTHYHRHFCKPCKMIKKKKKKLRSGNKLAQEQCSILQMRGYPY</sequence>
<feature type="region of interest" description="Disordered" evidence="1">
    <location>
        <begin position="1"/>
        <end position="38"/>
    </location>
</feature>
<evidence type="ECO:0000313" key="3">
    <source>
        <dbReference type="Proteomes" id="UP000078555"/>
    </source>
</evidence>
<name>A0A1A8ZP20_PLAOA</name>
<reference evidence="3" key="1">
    <citation type="submission" date="2016-05" db="EMBL/GenBank/DDBJ databases">
        <authorList>
            <person name="Naeem Raeece"/>
        </authorList>
    </citation>
    <scope>NUCLEOTIDE SEQUENCE [LARGE SCALE GENOMIC DNA]</scope>
</reference>
<evidence type="ECO:0000256" key="1">
    <source>
        <dbReference type="SAM" id="MobiDB-lite"/>
    </source>
</evidence>
<dbReference type="AlphaFoldDB" id="A0A1A8ZP20"/>
<organism evidence="2 3">
    <name type="scientific">Plasmodium ovale wallikeri</name>
    <dbReference type="NCBI Taxonomy" id="864142"/>
    <lineage>
        <taxon>Eukaryota</taxon>
        <taxon>Sar</taxon>
        <taxon>Alveolata</taxon>
        <taxon>Apicomplexa</taxon>
        <taxon>Aconoidasida</taxon>
        <taxon>Haemosporida</taxon>
        <taxon>Plasmodiidae</taxon>
        <taxon>Plasmodium</taxon>
        <taxon>Plasmodium (Plasmodium)</taxon>
    </lineage>
</organism>
<gene>
    <name evidence="2" type="ORF">POVWA1_052280</name>
</gene>
<accession>A0A1A8ZP20</accession>
<keyword evidence="3" id="KW-1185">Reference proteome</keyword>
<dbReference type="Proteomes" id="UP000078555">
    <property type="component" value="Unassembled WGS sequence"/>
</dbReference>
<dbReference type="EMBL" id="FLRD01000137">
    <property type="protein sequence ID" value="SBT45637.1"/>
    <property type="molecule type" value="Genomic_DNA"/>
</dbReference>
<proteinExistence type="predicted"/>
<feature type="compositionally biased region" description="Basic residues" evidence="1">
    <location>
        <begin position="21"/>
        <end position="38"/>
    </location>
</feature>